<keyword evidence="3" id="KW-1185">Reference proteome</keyword>
<organism evidence="2 3">
    <name type="scientific">Rhypophila decipiens</name>
    <dbReference type="NCBI Taxonomy" id="261697"/>
    <lineage>
        <taxon>Eukaryota</taxon>
        <taxon>Fungi</taxon>
        <taxon>Dikarya</taxon>
        <taxon>Ascomycota</taxon>
        <taxon>Pezizomycotina</taxon>
        <taxon>Sordariomycetes</taxon>
        <taxon>Sordariomycetidae</taxon>
        <taxon>Sordariales</taxon>
        <taxon>Naviculisporaceae</taxon>
        <taxon>Rhypophila</taxon>
    </lineage>
</organism>
<evidence type="ECO:0000313" key="2">
    <source>
        <dbReference type="EMBL" id="KAK4207900.1"/>
    </source>
</evidence>
<feature type="region of interest" description="Disordered" evidence="1">
    <location>
        <begin position="993"/>
        <end position="1027"/>
    </location>
</feature>
<gene>
    <name evidence="2" type="ORF">QBC37DRAFT_85839</name>
</gene>
<comment type="caution">
    <text evidence="2">The sequence shown here is derived from an EMBL/GenBank/DDBJ whole genome shotgun (WGS) entry which is preliminary data.</text>
</comment>
<feature type="compositionally biased region" description="Polar residues" evidence="1">
    <location>
        <begin position="1010"/>
        <end position="1022"/>
    </location>
</feature>
<feature type="region of interest" description="Disordered" evidence="1">
    <location>
        <begin position="162"/>
        <end position="181"/>
    </location>
</feature>
<reference evidence="2" key="2">
    <citation type="submission" date="2023-05" db="EMBL/GenBank/DDBJ databases">
        <authorList>
            <consortium name="Lawrence Berkeley National Laboratory"/>
            <person name="Steindorff A."/>
            <person name="Hensen N."/>
            <person name="Bonometti L."/>
            <person name="Westerberg I."/>
            <person name="Brannstrom I.O."/>
            <person name="Guillou S."/>
            <person name="Cros-Aarteil S."/>
            <person name="Calhoun S."/>
            <person name="Haridas S."/>
            <person name="Kuo A."/>
            <person name="Mondo S."/>
            <person name="Pangilinan J."/>
            <person name="Riley R."/>
            <person name="Labutti K."/>
            <person name="Andreopoulos B."/>
            <person name="Lipzen A."/>
            <person name="Chen C."/>
            <person name="Yanf M."/>
            <person name="Daum C."/>
            <person name="Ng V."/>
            <person name="Clum A."/>
            <person name="Ohm R."/>
            <person name="Martin F."/>
            <person name="Silar P."/>
            <person name="Natvig D."/>
            <person name="Lalanne C."/>
            <person name="Gautier V."/>
            <person name="Ament-Velasquez S.L."/>
            <person name="Kruys A."/>
            <person name="Hutchinson M.I."/>
            <person name="Powell A.J."/>
            <person name="Barry K."/>
            <person name="Miller A.N."/>
            <person name="Grigoriev I.V."/>
            <person name="Debuchy R."/>
            <person name="Gladieux P."/>
            <person name="Thoren M.H."/>
            <person name="Johannesson H."/>
        </authorList>
    </citation>
    <scope>NUCLEOTIDE SEQUENCE</scope>
    <source>
        <strain evidence="2">PSN293</strain>
    </source>
</reference>
<dbReference type="Proteomes" id="UP001301769">
    <property type="component" value="Unassembled WGS sequence"/>
</dbReference>
<accession>A0AAN6XWI3</accession>
<feature type="region of interest" description="Disordered" evidence="1">
    <location>
        <begin position="645"/>
        <end position="675"/>
    </location>
</feature>
<feature type="compositionally biased region" description="Basic and acidic residues" evidence="1">
    <location>
        <begin position="435"/>
        <end position="447"/>
    </location>
</feature>
<feature type="region of interest" description="Disordered" evidence="1">
    <location>
        <begin position="415"/>
        <end position="456"/>
    </location>
</feature>
<feature type="compositionally biased region" description="Polar residues" evidence="1">
    <location>
        <begin position="565"/>
        <end position="578"/>
    </location>
</feature>
<reference evidence="2" key="1">
    <citation type="journal article" date="2023" name="Mol. Phylogenet. Evol.">
        <title>Genome-scale phylogeny and comparative genomics of the fungal order Sordariales.</title>
        <authorList>
            <person name="Hensen N."/>
            <person name="Bonometti L."/>
            <person name="Westerberg I."/>
            <person name="Brannstrom I.O."/>
            <person name="Guillou S."/>
            <person name="Cros-Aarteil S."/>
            <person name="Calhoun S."/>
            <person name="Haridas S."/>
            <person name="Kuo A."/>
            <person name="Mondo S."/>
            <person name="Pangilinan J."/>
            <person name="Riley R."/>
            <person name="LaButti K."/>
            <person name="Andreopoulos B."/>
            <person name="Lipzen A."/>
            <person name="Chen C."/>
            <person name="Yan M."/>
            <person name="Daum C."/>
            <person name="Ng V."/>
            <person name="Clum A."/>
            <person name="Steindorff A."/>
            <person name="Ohm R.A."/>
            <person name="Martin F."/>
            <person name="Silar P."/>
            <person name="Natvig D.O."/>
            <person name="Lalanne C."/>
            <person name="Gautier V."/>
            <person name="Ament-Velasquez S.L."/>
            <person name="Kruys A."/>
            <person name="Hutchinson M.I."/>
            <person name="Powell A.J."/>
            <person name="Barry K."/>
            <person name="Miller A.N."/>
            <person name="Grigoriev I.V."/>
            <person name="Debuchy R."/>
            <person name="Gladieux P."/>
            <person name="Hiltunen Thoren M."/>
            <person name="Johannesson H."/>
        </authorList>
    </citation>
    <scope>NUCLEOTIDE SEQUENCE</scope>
    <source>
        <strain evidence="2">PSN293</strain>
    </source>
</reference>
<feature type="compositionally biased region" description="Polar residues" evidence="1">
    <location>
        <begin position="928"/>
        <end position="938"/>
    </location>
</feature>
<feature type="region of interest" description="Disordered" evidence="1">
    <location>
        <begin position="476"/>
        <end position="515"/>
    </location>
</feature>
<feature type="region of interest" description="Disordered" evidence="1">
    <location>
        <begin position="819"/>
        <end position="844"/>
    </location>
</feature>
<protein>
    <submittedName>
        <fullName evidence="2">Uncharacterized protein</fullName>
    </submittedName>
</protein>
<dbReference type="EMBL" id="MU858268">
    <property type="protein sequence ID" value="KAK4207900.1"/>
    <property type="molecule type" value="Genomic_DNA"/>
</dbReference>
<dbReference type="AlphaFoldDB" id="A0AAN6XWI3"/>
<proteinExistence type="predicted"/>
<feature type="region of interest" description="Disordered" evidence="1">
    <location>
        <begin position="527"/>
        <end position="598"/>
    </location>
</feature>
<feature type="compositionally biased region" description="Basic residues" evidence="1">
    <location>
        <begin position="166"/>
        <end position="178"/>
    </location>
</feature>
<name>A0AAN6XWI3_9PEZI</name>
<sequence>MTLTTATQLTTRAQGARRASLSAIGSSRAFAAAPAVCHSQHQVRAFRFGRLWTSYFDPEFSQNDCRRQRQFRYKYAEALSRRLSWDPNSVASGDAKPAHKRELRGYWDAAIGDTEDGAKAPKMRFAQKTPDNPEGIRPGQNIEDAERAPLEDLLFGHHQEQYPKAKAAHPKKHRRGQPRTKGTLSVETDYVIDPITNRKVPKPSGPEHAVSSFKSYRSQFAQFMAPECTSTQPPIFYDGPPPEAELKKYSKVKIDSTPWDPVSIGLQSDVSKPDSELLNAITWKHQEVFWHHEDGVTSPKVWALGPDASEYTDLHKYRPVPDEKSRPSDQQPCEQYGDLSSYVAVRSHEPDGKYKAQADAETREYQDLEEYEAGTSHQPSQVLSSHTNAEGDIQRYEDLHKYGPTKAYEPDGKYKVQQESSVPQYEDLGEYGPVRAHEPDGKYKAKADTSAASEIDPEELSMYGAFRSHEPDGLYAANYVKPTPDPEELAQYTSFRSHEPDGKYAASHQNSTEDRVEVTRYQAFRSHEPDGKYAVSSQVDPTEDYRDLETYGPFLSHEPDGKYATEQSQSAKQSQELGQYQAFRSHEPDGKYAAQSESCTEVPDLGYHEAFGYEDSETMTPPPGHGTGADLKEYKTVHFNELDGPTASHLKEQNHDTPSTVEEMAGGTEGLETSKSEYRQLQELLMAETAAEESAAGNAKVDGVNEEPDSFKSLTGNYVRDFPEEFTQSWSLANSGQDSALLPNCWRPPFQSQVEIPKSKAHDSLPKSPNALESALDRHQKLGNGQKSGLLDQYSKEPQGLETSYAKECGKDVPVYATIYNSTNPEPQSSASTSPPATESSGLDTATPMLYKVLVYNAESQSVEIAETTSIVPDTATPLTPAEVLLRISHPSKFLPHFAPLQAQGFEIVSGNGDVLIFRKLREAWVTPDTSDNASARQENGEPTALSSNPPLINPIDMTGGGLREIDAYRFTSLSPTGFVNYNLPPPYCGSNPSYASAESIEPGSETSRETPTSNRSKSASEQSDDKIHKSLPKRLLVSALWLGGLSYSVAVVGNYFKTGGVDGKGTRGRL</sequence>
<evidence type="ECO:0000256" key="1">
    <source>
        <dbReference type="SAM" id="MobiDB-lite"/>
    </source>
</evidence>
<evidence type="ECO:0000313" key="3">
    <source>
        <dbReference type="Proteomes" id="UP001301769"/>
    </source>
</evidence>
<feature type="compositionally biased region" description="Low complexity" evidence="1">
    <location>
        <begin position="825"/>
        <end position="841"/>
    </location>
</feature>
<feature type="region of interest" description="Disordered" evidence="1">
    <location>
        <begin position="928"/>
        <end position="957"/>
    </location>
</feature>